<keyword evidence="6 7" id="KW-0472">Membrane</keyword>
<evidence type="ECO:0000256" key="4">
    <source>
        <dbReference type="ARBA" id="ARBA00022824"/>
    </source>
</evidence>
<feature type="transmembrane region" description="Helical" evidence="7">
    <location>
        <begin position="95"/>
        <end position="115"/>
    </location>
</feature>
<gene>
    <name evidence="8" type="ORF">NERG_00035</name>
    <name evidence="9" type="ORF">NESG_01047</name>
</gene>
<accession>A0A086J423</accession>
<dbReference type="SUPFAM" id="SSF144091">
    <property type="entry name" value="Rhomboid-like"/>
    <property type="match status" value="1"/>
</dbReference>
<comment type="similarity">
    <text evidence="2 7">Belongs to the derlin family.</text>
</comment>
<dbReference type="EMBL" id="AKIJ01000002">
    <property type="protein sequence ID" value="KFG26891.1"/>
    <property type="molecule type" value="Genomic_DNA"/>
</dbReference>
<dbReference type="AlphaFoldDB" id="H8Z8W4"/>
<evidence type="ECO:0000256" key="5">
    <source>
        <dbReference type="ARBA" id="ARBA00022989"/>
    </source>
</evidence>
<keyword evidence="10" id="KW-1185">Reference proteome</keyword>
<dbReference type="PANTHER" id="PTHR11009">
    <property type="entry name" value="DER1-LIKE PROTEIN, DERLIN"/>
    <property type="match status" value="1"/>
</dbReference>
<proteinExistence type="inferred from homology"/>
<accession>H8Z8W4</accession>
<reference evidence="8" key="1">
    <citation type="submission" date="2011-03" db="EMBL/GenBank/DDBJ databases">
        <title>The Genome Sequence of Nematocida sp1 strain ERTm2.</title>
        <authorList>
            <consortium name="The Broad Institute Genome Sequencing Platform"/>
            <consortium name="The Broad Institute Genome Sequencing Center for Infectious Disease"/>
            <person name="Cuomo C."/>
            <person name="Troemel E."/>
            <person name="Young S.K."/>
            <person name="Zeng Q."/>
            <person name="Gargeya S."/>
            <person name="Fitzgerald M."/>
            <person name="Haas B."/>
            <person name="Abouelleil A."/>
            <person name="Alvarado L."/>
            <person name="Arachchi H.M."/>
            <person name="Berlin A."/>
            <person name="Brown A."/>
            <person name="Chapman S.B."/>
            <person name="Chen Z."/>
            <person name="Dunbar C."/>
            <person name="Freedman E."/>
            <person name="Gearin G."/>
            <person name="Gellesch M."/>
            <person name="Goldberg J."/>
            <person name="Griggs A."/>
            <person name="Gujja S."/>
            <person name="Heilman E.R."/>
            <person name="Heiman D."/>
            <person name="Howarth C."/>
            <person name="Larson L."/>
            <person name="Lui A."/>
            <person name="MacDonald P.J.P."/>
            <person name="Mehta T."/>
            <person name="Montmayeur A."/>
            <person name="Murphy C."/>
            <person name="Neiman D."/>
            <person name="Pearson M."/>
            <person name="Priest M."/>
            <person name="Roberts A."/>
            <person name="Saif S."/>
            <person name="Shea T."/>
            <person name="Shenoy N."/>
            <person name="Sisk P."/>
            <person name="Stolte C."/>
            <person name="Sykes S."/>
            <person name="White J."/>
            <person name="Yandava C."/>
            <person name="Wortman J."/>
            <person name="Nusbaum C."/>
            <person name="Birren B."/>
        </authorList>
    </citation>
    <scope>NUCLEOTIDE SEQUENCE</scope>
    <source>
        <strain evidence="8">ERTm2</strain>
    </source>
</reference>
<dbReference type="Proteomes" id="UP000054524">
    <property type="component" value="Unassembled WGS sequence"/>
</dbReference>
<evidence type="ECO:0000313" key="8">
    <source>
        <dbReference type="EMBL" id="EHY66395.1"/>
    </source>
</evidence>
<evidence type="ECO:0000256" key="7">
    <source>
        <dbReference type="RuleBase" id="RU363059"/>
    </source>
</evidence>
<evidence type="ECO:0000256" key="2">
    <source>
        <dbReference type="ARBA" id="ARBA00008917"/>
    </source>
</evidence>
<organism evidence="8">
    <name type="scientific">Nematocida ausubeli (strain ATCC PRA-371 / ERTm2)</name>
    <name type="common">Nematode killer fungus</name>
    <dbReference type="NCBI Taxonomy" id="1913371"/>
    <lineage>
        <taxon>Eukaryota</taxon>
        <taxon>Fungi</taxon>
        <taxon>Fungi incertae sedis</taxon>
        <taxon>Microsporidia</taxon>
        <taxon>Nematocida</taxon>
    </lineage>
</organism>
<dbReference type="GO" id="GO:0005789">
    <property type="term" value="C:endoplasmic reticulum membrane"/>
    <property type="evidence" value="ECO:0007669"/>
    <property type="project" value="UniProtKB-SubCell"/>
</dbReference>
<dbReference type="GO" id="GO:0006950">
    <property type="term" value="P:response to stress"/>
    <property type="evidence" value="ECO:0007669"/>
    <property type="project" value="UniProtKB-ARBA"/>
</dbReference>
<comment type="subcellular location">
    <subcellularLocation>
        <location evidence="1 7">Endoplasmic reticulum membrane</location>
        <topology evidence="1 7">Multi-pass membrane protein</topology>
    </subcellularLocation>
</comment>
<evidence type="ECO:0000256" key="6">
    <source>
        <dbReference type="ARBA" id="ARBA00023136"/>
    </source>
</evidence>
<reference evidence="9 10" key="3">
    <citation type="journal article" date="2014" name="Genome Announc.">
        <title>Genome Sequence of the Microsporidian Species Nematocida sp1 Strain ERTm6 (ATCC PRA-372).</title>
        <authorList>
            <person name="Bakowski M.A."/>
            <person name="Priest M."/>
            <person name="Young S."/>
            <person name="Cuomo C.A."/>
            <person name="Troemel E.R."/>
        </authorList>
    </citation>
    <scope>NUCLEOTIDE SEQUENCE [LARGE SCALE GENOMIC DNA]</scope>
    <source>
        <strain evidence="9 10">ERTm6</strain>
    </source>
</reference>
<name>H8Z8W4_NEMA1</name>
<protein>
    <recommendedName>
        <fullName evidence="7">Derlin</fullName>
    </recommendedName>
</protein>
<evidence type="ECO:0000256" key="3">
    <source>
        <dbReference type="ARBA" id="ARBA00022692"/>
    </source>
</evidence>
<dbReference type="Proteomes" id="UP000005622">
    <property type="component" value="Unassembled WGS sequence"/>
</dbReference>
<keyword evidence="4 7" id="KW-0256">Endoplasmic reticulum</keyword>
<keyword evidence="5 7" id="KW-1133">Transmembrane helix</keyword>
<evidence type="ECO:0000313" key="9">
    <source>
        <dbReference type="EMBL" id="KFG26891.1"/>
    </source>
</evidence>
<dbReference type="EMBL" id="JH604633">
    <property type="protein sequence ID" value="EHY66395.1"/>
    <property type="molecule type" value="Genomic_DNA"/>
</dbReference>
<dbReference type="HOGENOM" id="CLU_051898_5_2_1"/>
<dbReference type="Pfam" id="PF04511">
    <property type="entry name" value="DER1"/>
    <property type="match status" value="1"/>
</dbReference>
<keyword evidence="3 7" id="KW-0812">Transmembrane</keyword>
<feature type="transmembrane region" description="Helical" evidence="7">
    <location>
        <begin position="136"/>
        <end position="162"/>
    </location>
</feature>
<dbReference type="OrthoDB" id="1716531at2759"/>
<dbReference type="STRING" id="944018.H8Z8W4"/>
<feature type="transmembrane region" description="Helical" evidence="7">
    <location>
        <begin position="54"/>
        <end position="75"/>
    </location>
</feature>
<evidence type="ECO:0000313" key="10">
    <source>
        <dbReference type="Proteomes" id="UP000054524"/>
    </source>
</evidence>
<comment type="function">
    <text evidence="7">May be involved in the degradation of misfolded endoplasmic reticulum (ER) luminal proteins.</text>
</comment>
<feature type="transmembrane region" description="Helical" evidence="7">
    <location>
        <begin position="20"/>
        <end position="42"/>
    </location>
</feature>
<evidence type="ECO:0000256" key="1">
    <source>
        <dbReference type="ARBA" id="ARBA00004477"/>
    </source>
</evidence>
<reference evidence="9" key="2">
    <citation type="submission" date="2012-10" db="EMBL/GenBank/DDBJ databases">
        <authorList>
            <consortium name="The Broad Institute Genome Sequencing Platform"/>
            <consortium name="The Broad Institute Genome Sequencing Center for Infectious Disease"/>
            <person name="Cuomo C."/>
            <person name="Troemel E."/>
            <person name="Walker B."/>
            <person name="Young S.K."/>
            <person name="Zeng Q."/>
            <person name="Gargeya S."/>
            <person name="Fitzgerald M."/>
            <person name="Haas B."/>
            <person name="Abouelleil A."/>
            <person name="Alvarado L."/>
            <person name="Arachchi H.M."/>
            <person name="Berlin A.M."/>
            <person name="Chapman S.B."/>
            <person name="Goldberg J."/>
            <person name="Griggs A."/>
            <person name="Gujja S."/>
            <person name="Hansen M."/>
            <person name="Howarth C."/>
            <person name="Imamovic A."/>
            <person name="Larimer J."/>
            <person name="McCowan C."/>
            <person name="Murphy C."/>
            <person name="Neiman D."/>
            <person name="Pearson M."/>
            <person name="Priest M."/>
            <person name="Roberts A."/>
            <person name="Saif S."/>
            <person name="Shea T."/>
            <person name="Sisk P."/>
            <person name="Sykes S."/>
            <person name="Wortman J."/>
            <person name="Nusbaum C."/>
            <person name="Birren B."/>
        </authorList>
    </citation>
    <scope>NUCLEOTIDE SEQUENCE</scope>
    <source>
        <strain evidence="9">ERTm6</strain>
    </source>
</reference>
<dbReference type="InterPro" id="IPR035952">
    <property type="entry name" value="Rhomboid-like_sf"/>
</dbReference>
<sequence>MQIESLLVQFYKSIPVVSRILFTISIGLTALTYLNVISAYNLIYSFAHIKKLELWRVITAFFYWGPPTLDTVVHHFFMLKYCIMMEETGSNPAEFLYMIIIGMAQILVAASVLGLSRLSNVLSTYIIYVWSRKNPLIIVQYMGLFNLPAYYIPWIMFIFSYLAEKSLPTNDLVGILTGHVYFYFKTVYTKTNPGRDPLATPEILKNIFIKKTAAAAQAVQTERVRRPATLADLEE</sequence>
<dbReference type="InterPro" id="IPR007599">
    <property type="entry name" value="DER1"/>
</dbReference>